<evidence type="ECO:0000313" key="3">
    <source>
        <dbReference type="EMBL" id="QVJ99669.1"/>
    </source>
</evidence>
<dbReference type="PANTHER" id="PTHR43112:SF3">
    <property type="entry name" value="FERREDOXIN-2, CHLOROPLASTIC"/>
    <property type="match status" value="1"/>
</dbReference>
<dbReference type="GO" id="GO:0009507">
    <property type="term" value="C:chloroplast"/>
    <property type="evidence" value="ECO:0007669"/>
    <property type="project" value="UniProtKB-SubCell"/>
</dbReference>
<keyword evidence="1" id="KW-0408">Iron</keyword>
<dbReference type="PROSITE" id="PS51085">
    <property type="entry name" value="2FE2S_FER_2"/>
    <property type="match status" value="1"/>
</dbReference>
<keyword evidence="1" id="KW-0411">Iron-sulfur</keyword>
<dbReference type="NCBIfam" id="TIGR02008">
    <property type="entry name" value="fdx_plant"/>
    <property type="match status" value="1"/>
</dbReference>
<evidence type="ECO:0000256" key="1">
    <source>
        <dbReference type="RuleBase" id="RU364001"/>
    </source>
</evidence>
<dbReference type="PROSITE" id="PS00197">
    <property type="entry name" value="2FE2S_FER_1"/>
    <property type="match status" value="1"/>
</dbReference>
<comment type="subcellular location">
    <subcellularLocation>
        <location evidence="1">Plastid</location>
        <location evidence="1">Chloroplast</location>
    </subcellularLocation>
</comment>
<feature type="domain" description="2Fe-2S ferredoxin-type" evidence="2">
    <location>
        <begin position="5"/>
        <end position="97"/>
    </location>
</feature>
<dbReference type="EMBL" id="MW762687">
    <property type="protein sequence ID" value="QVJ99669.1"/>
    <property type="molecule type" value="Genomic_DNA"/>
</dbReference>
<dbReference type="RefSeq" id="YP_010185325.1">
    <property type="nucleotide sequence ID" value="NC_058314.1"/>
</dbReference>
<dbReference type="InterPro" id="IPR006058">
    <property type="entry name" value="2Fe2S_fd_BS"/>
</dbReference>
<sequence length="100" mass="10810">MPKVYKVTFINEEEDLNATVNCADDQYILEAGEDAGLNLPYSCKAGACSSCTGKLIEGTADQSEQGFLEDDQIAEGFVLTCVAYPSSDCKIQSHAEDDLF</sequence>
<dbReference type="InterPro" id="IPR001041">
    <property type="entry name" value="2Fe-2S_ferredoxin-type"/>
</dbReference>
<dbReference type="GeneID" id="68216531"/>
<name>A0A8E5XRK6_9PHAE</name>
<organism evidence="3">
    <name type="scientific">Ishige okamurae</name>
    <dbReference type="NCBI Taxonomy" id="233772"/>
    <lineage>
        <taxon>Eukaryota</taxon>
        <taxon>Sar</taxon>
        <taxon>Stramenopiles</taxon>
        <taxon>Ochrophyta</taxon>
        <taxon>PX clade</taxon>
        <taxon>Phaeophyceae</taxon>
        <taxon>Ectocarpales</taxon>
        <taxon>Ishigeaceae</taxon>
        <taxon>Ishige</taxon>
    </lineage>
</organism>
<dbReference type="CDD" id="cd00207">
    <property type="entry name" value="fer2"/>
    <property type="match status" value="1"/>
</dbReference>
<gene>
    <name evidence="3" type="primary">petF</name>
</gene>
<dbReference type="GO" id="GO:0009055">
    <property type="term" value="F:electron transfer activity"/>
    <property type="evidence" value="ECO:0007669"/>
    <property type="project" value="InterPro"/>
</dbReference>
<evidence type="ECO:0000259" key="2">
    <source>
        <dbReference type="PROSITE" id="PS51085"/>
    </source>
</evidence>
<dbReference type="AlphaFoldDB" id="A0A8E5XRK6"/>
<dbReference type="Pfam" id="PF00111">
    <property type="entry name" value="Fer2"/>
    <property type="match status" value="1"/>
</dbReference>
<comment type="cofactor">
    <cofactor evidence="1">
        <name>[2Fe-2S] cluster</name>
        <dbReference type="ChEBI" id="CHEBI:190135"/>
    </cofactor>
    <text evidence="1">Binds 1 [2Fe-2S] cluster.</text>
</comment>
<dbReference type="GO" id="GO:0046872">
    <property type="term" value="F:metal ion binding"/>
    <property type="evidence" value="ECO:0007669"/>
    <property type="project" value="UniProtKB-KW"/>
</dbReference>
<geneLocation type="chloroplast" evidence="3"/>
<proteinExistence type="inferred from homology"/>
<keyword evidence="1" id="KW-0479">Metal-binding</keyword>
<accession>A0A8E5XRK6</accession>
<dbReference type="GO" id="GO:0051537">
    <property type="term" value="F:2 iron, 2 sulfur cluster binding"/>
    <property type="evidence" value="ECO:0007669"/>
    <property type="project" value="UniProtKB-KW"/>
</dbReference>
<keyword evidence="1" id="KW-0001">2Fe-2S</keyword>
<keyword evidence="1 3" id="KW-0934">Plastid</keyword>
<comment type="function">
    <text evidence="1">Ferredoxins are iron-sulfur proteins that transfer electrons in a wide variety of metabolic reactions.</text>
</comment>
<dbReference type="PANTHER" id="PTHR43112">
    <property type="entry name" value="FERREDOXIN"/>
    <property type="match status" value="1"/>
</dbReference>
<dbReference type="GO" id="GO:0022900">
    <property type="term" value="P:electron transport chain"/>
    <property type="evidence" value="ECO:0007669"/>
    <property type="project" value="InterPro"/>
</dbReference>
<protein>
    <recommendedName>
        <fullName evidence="1">Ferredoxin</fullName>
    </recommendedName>
</protein>
<comment type="similarity">
    <text evidence="1">Belongs to the 2Fe2S plant-type ferredoxin family.</text>
</comment>
<keyword evidence="1" id="KW-0249">Electron transport</keyword>
<keyword evidence="1" id="KW-0813">Transport</keyword>
<reference evidence="3" key="1">
    <citation type="submission" date="2021-03" db="EMBL/GenBank/DDBJ databases">
        <title>The complete chloroplast genome of Ishige okamurae.</title>
        <authorList>
            <person name="Wang X."/>
        </authorList>
    </citation>
    <scope>NUCLEOTIDE SEQUENCE</scope>
</reference>
<keyword evidence="1 3" id="KW-0150">Chloroplast</keyword>
<dbReference type="InterPro" id="IPR010241">
    <property type="entry name" value="Fd_pln"/>
</dbReference>